<feature type="transmembrane region" description="Helical" evidence="1">
    <location>
        <begin position="65"/>
        <end position="86"/>
    </location>
</feature>
<sequence length="128" mass="12710">MTAIPRTVRLAAGLVAAAPSALTPALAWAAPTDPPPKKVVDGPDLAAGARNAPGAAAISDLINTIGFYAIIACLIGLLLSGLILVIGPRLGFDRASTVGKIGIFAALGGAFLIGISATLVNFFYNAGA</sequence>
<keyword evidence="1" id="KW-0812">Transmembrane</keyword>
<keyword evidence="1" id="KW-0472">Membrane</keyword>
<evidence type="ECO:0000313" key="3">
    <source>
        <dbReference type="EMBL" id="GAA3612667.1"/>
    </source>
</evidence>
<evidence type="ECO:0000313" key="4">
    <source>
        <dbReference type="Proteomes" id="UP001501490"/>
    </source>
</evidence>
<keyword evidence="4" id="KW-1185">Reference proteome</keyword>
<dbReference type="RefSeq" id="WP_344802591.1">
    <property type="nucleotide sequence ID" value="NZ_BAABAB010000009.1"/>
</dbReference>
<name>A0ABP6ZPI4_9ACTN</name>
<evidence type="ECO:0000256" key="2">
    <source>
        <dbReference type="SAM" id="SignalP"/>
    </source>
</evidence>
<keyword evidence="1" id="KW-1133">Transmembrane helix</keyword>
<feature type="chain" id="PRO_5046301631" description="DUF4190 domain-containing protein" evidence="2">
    <location>
        <begin position="30"/>
        <end position="128"/>
    </location>
</feature>
<dbReference type="Proteomes" id="UP001501490">
    <property type="component" value="Unassembled WGS sequence"/>
</dbReference>
<evidence type="ECO:0000256" key="1">
    <source>
        <dbReference type="SAM" id="Phobius"/>
    </source>
</evidence>
<protein>
    <recommendedName>
        <fullName evidence="5">DUF4190 domain-containing protein</fullName>
    </recommendedName>
</protein>
<dbReference type="EMBL" id="BAABAB010000009">
    <property type="protein sequence ID" value="GAA3612667.1"/>
    <property type="molecule type" value="Genomic_DNA"/>
</dbReference>
<feature type="signal peptide" evidence="2">
    <location>
        <begin position="1"/>
        <end position="29"/>
    </location>
</feature>
<evidence type="ECO:0008006" key="5">
    <source>
        <dbReference type="Google" id="ProtNLM"/>
    </source>
</evidence>
<keyword evidence="2" id="KW-0732">Signal</keyword>
<accession>A0ABP6ZPI4</accession>
<proteinExistence type="predicted"/>
<reference evidence="4" key="1">
    <citation type="journal article" date="2019" name="Int. J. Syst. Evol. Microbiol.">
        <title>The Global Catalogue of Microorganisms (GCM) 10K type strain sequencing project: providing services to taxonomists for standard genome sequencing and annotation.</title>
        <authorList>
            <consortium name="The Broad Institute Genomics Platform"/>
            <consortium name="The Broad Institute Genome Sequencing Center for Infectious Disease"/>
            <person name="Wu L."/>
            <person name="Ma J."/>
        </authorList>
    </citation>
    <scope>NUCLEOTIDE SEQUENCE [LARGE SCALE GENOMIC DNA]</scope>
    <source>
        <strain evidence="4">JCM 16929</strain>
    </source>
</reference>
<comment type="caution">
    <text evidence="3">The sequence shown here is derived from an EMBL/GenBank/DDBJ whole genome shotgun (WGS) entry which is preliminary data.</text>
</comment>
<organism evidence="3 4">
    <name type="scientific">Microlunatus ginsengisoli</name>
    <dbReference type="NCBI Taxonomy" id="363863"/>
    <lineage>
        <taxon>Bacteria</taxon>
        <taxon>Bacillati</taxon>
        <taxon>Actinomycetota</taxon>
        <taxon>Actinomycetes</taxon>
        <taxon>Propionibacteriales</taxon>
        <taxon>Propionibacteriaceae</taxon>
        <taxon>Microlunatus</taxon>
    </lineage>
</organism>
<feature type="transmembrane region" description="Helical" evidence="1">
    <location>
        <begin position="98"/>
        <end position="124"/>
    </location>
</feature>
<gene>
    <name evidence="3" type="ORF">GCM10022236_13030</name>
</gene>